<keyword evidence="2" id="KW-1185">Reference proteome</keyword>
<evidence type="ECO:0000313" key="1">
    <source>
        <dbReference type="EMBL" id="TBT93073.1"/>
    </source>
</evidence>
<name>A0A4Q9KI56_PROTD</name>
<protein>
    <submittedName>
        <fullName evidence="1">Pyridoxamine 5'-phosphate oxidase</fullName>
    </submittedName>
</protein>
<dbReference type="AlphaFoldDB" id="A0A4Q9KI56"/>
<gene>
    <name evidence="1" type="ORF">ET996_12585</name>
</gene>
<proteinExistence type="predicted"/>
<sequence>MSIKVDLARLAETTADFDHAYLLTVSSAGIVKVNAVDPVVTESSVTIPSTSMQARLNLDANPAVTLVWPPTVRHGHTLIVDGHGVHDASTITVHPETAILHRPGDHADGPAWADKDGCVQDCRNV</sequence>
<dbReference type="RefSeq" id="WP_131172912.1">
    <property type="nucleotide sequence ID" value="NZ_FXTL01000020.1"/>
</dbReference>
<evidence type="ECO:0000313" key="2">
    <source>
        <dbReference type="Proteomes" id="UP000291933"/>
    </source>
</evidence>
<dbReference type="Proteomes" id="UP000291933">
    <property type="component" value="Unassembled WGS sequence"/>
</dbReference>
<comment type="caution">
    <text evidence="1">The sequence shown here is derived from an EMBL/GenBank/DDBJ whole genome shotgun (WGS) entry which is preliminary data.</text>
</comment>
<dbReference type="EMBL" id="SDMR01000019">
    <property type="protein sequence ID" value="TBT93073.1"/>
    <property type="molecule type" value="Genomic_DNA"/>
</dbReference>
<dbReference type="OrthoDB" id="8907583at2"/>
<organism evidence="1 2">
    <name type="scientific">Propioniciclava tarda</name>
    <dbReference type="NCBI Taxonomy" id="433330"/>
    <lineage>
        <taxon>Bacteria</taxon>
        <taxon>Bacillati</taxon>
        <taxon>Actinomycetota</taxon>
        <taxon>Actinomycetes</taxon>
        <taxon>Propionibacteriales</taxon>
        <taxon>Propionibacteriaceae</taxon>
        <taxon>Propioniciclava</taxon>
    </lineage>
</organism>
<reference evidence="1 2" key="1">
    <citation type="submission" date="2019-01" db="EMBL/GenBank/DDBJ databases">
        <title>Lactibacter flavus gen. nov., sp. nov., a novel bacterium of the family Propionibacteriaceae isolated from raw milk and dairy products.</title>
        <authorList>
            <person name="Huptas C."/>
            <person name="Wenning M."/>
            <person name="Breitenwieser F."/>
            <person name="Doll E."/>
            <person name="Von Neubeck M."/>
            <person name="Busse H.-J."/>
            <person name="Scherer S."/>
        </authorList>
    </citation>
    <scope>NUCLEOTIDE SEQUENCE [LARGE SCALE GENOMIC DNA]</scope>
    <source>
        <strain evidence="1 2">DSM 22130</strain>
    </source>
</reference>
<accession>A0A4Q9KI56</accession>